<name>A0A3P6PJI9_DIBLA</name>
<keyword evidence="1" id="KW-0812">Transmembrane</keyword>
<evidence type="ECO:0000256" key="1">
    <source>
        <dbReference type="SAM" id="Phobius"/>
    </source>
</evidence>
<dbReference type="OrthoDB" id="5986190at2759"/>
<keyword evidence="3" id="KW-1185">Reference proteome</keyword>
<keyword evidence="1" id="KW-1133">Transmembrane helix</keyword>
<gene>
    <name evidence="2" type="ORF">DILT_LOCUS831</name>
</gene>
<reference evidence="2 3" key="1">
    <citation type="submission" date="2018-11" db="EMBL/GenBank/DDBJ databases">
        <authorList>
            <consortium name="Pathogen Informatics"/>
        </authorList>
    </citation>
    <scope>NUCLEOTIDE SEQUENCE [LARGE SCALE GENOMIC DNA]</scope>
</reference>
<feature type="non-terminal residue" evidence="2">
    <location>
        <position position="153"/>
    </location>
</feature>
<dbReference type="Proteomes" id="UP000281553">
    <property type="component" value="Unassembled WGS sequence"/>
</dbReference>
<accession>A0A3P6PJI9</accession>
<proteinExistence type="predicted"/>
<dbReference type="AlphaFoldDB" id="A0A3P6PJI9"/>
<feature type="transmembrane region" description="Helical" evidence="1">
    <location>
        <begin position="21"/>
        <end position="45"/>
    </location>
</feature>
<evidence type="ECO:0000313" key="3">
    <source>
        <dbReference type="Proteomes" id="UP000281553"/>
    </source>
</evidence>
<evidence type="ECO:0000313" key="2">
    <source>
        <dbReference type="EMBL" id="VDK37052.1"/>
    </source>
</evidence>
<protein>
    <submittedName>
        <fullName evidence="2">Uncharacterized protein</fullName>
    </submittedName>
</protein>
<organism evidence="2 3">
    <name type="scientific">Dibothriocephalus latus</name>
    <name type="common">Fish tapeworm</name>
    <name type="synonym">Diphyllobothrium latum</name>
    <dbReference type="NCBI Taxonomy" id="60516"/>
    <lineage>
        <taxon>Eukaryota</taxon>
        <taxon>Metazoa</taxon>
        <taxon>Spiralia</taxon>
        <taxon>Lophotrochozoa</taxon>
        <taxon>Platyhelminthes</taxon>
        <taxon>Cestoda</taxon>
        <taxon>Eucestoda</taxon>
        <taxon>Diphyllobothriidea</taxon>
        <taxon>Diphyllobothriidae</taxon>
        <taxon>Dibothriocephalus</taxon>
    </lineage>
</organism>
<sequence length="153" mass="17373">MAKQRLFLWLRRLHQPPGYQGAWSSGLCNYLVTGTGFALALFWSFSRRQEPSLEERIKEQMHTAFGLIKDQKLAEADAQLHALLLTVDEATRAGAQTNEQWLQRRARVYSELANLKLMQKEYAAAERLFVHTIRDCTASGVPPGSPMIIELSL</sequence>
<keyword evidence="1" id="KW-0472">Membrane</keyword>
<dbReference type="EMBL" id="UYRU01004167">
    <property type="protein sequence ID" value="VDK37052.1"/>
    <property type="molecule type" value="Genomic_DNA"/>
</dbReference>